<dbReference type="FunFam" id="3.40.50.2000:FF:000037">
    <property type="entry name" value="Glycosyltransferase"/>
    <property type="match status" value="1"/>
</dbReference>
<dbReference type="SUPFAM" id="SSF53756">
    <property type="entry name" value="UDP-Glycosyltransferase/glycogen phosphorylase"/>
    <property type="match status" value="1"/>
</dbReference>
<dbReference type="AlphaFoldDB" id="A0AAN9F6X9"/>
<protein>
    <recommendedName>
        <fullName evidence="5">Glycosyltransferase</fullName>
        <ecNumber evidence="5">2.4.1.-</ecNumber>
    </recommendedName>
</protein>
<accession>A0AAN9F6X9</accession>
<comment type="similarity">
    <text evidence="1 4">Belongs to the UDP-glycosyltransferase family.</text>
</comment>
<keyword evidence="2 4" id="KW-0328">Glycosyltransferase</keyword>
<dbReference type="PANTHER" id="PTHR48049">
    <property type="entry name" value="GLYCOSYLTRANSFERASE"/>
    <property type="match status" value="1"/>
</dbReference>
<evidence type="ECO:0000256" key="2">
    <source>
        <dbReference type="ARBA" id="ARBA00022676"/>
    </source>
</evidence>
<reference evidence="6 7" key="1">
    <citation type="submission" date="2024-01" db="EMBL/GenBank/DDBJ databases">
        <title>The genomes of 5 underutilized Papilionoideae crops provide insights into root nodulation and disease resistance.</title>
        <authorList>
            <person name="Yuan L."/>
        </authorList>
    </citation>
    <scope>NUCLEOTIDE SEQUENCE [LARGE SCALE GENOMIC DNA]</scope>
    <source>
        <strain evidence="6">LY-2023</strain>
        <tissue evidence="6">Leaf</tissue>
    </source>
</reference>
<dbReference type="CDD" id="cd03784">
    <property type="entry name" value="GT1_Gtf-like"/>
    <property type="match status" value="1"/>
</dbReference>
<dbReference type="GO" id="GO:0035251">
    <property type="term" value="F:UDP-glucosyltransferase activity"/>
    <property type="evidence" value="ECO:0007669"/>
    <property type="project" value="InterPro"/>
</dbReference>
<evidence type="ECO:0000256" key="3">
    <source>
        <dbReference type="ARBA" id="ARBA00022679"/>
    </source>
</evidence>
<dbReference type="PANTHER" id="PTHR48049:SF60">
    <property type="entry name" value="UDP-GLYCOSYLTRANSFERASE 91B1"/>
    <property type="match status" value="1"/>
</dbReference>
<evidence type="ECO:0000313" key="7">
    <source>
        <dbReference type="Proteomes" id="UP001359559"/>
    </source>
</evidence>
<keyword evidence="7" id="KW-1185">Reference proteome</keyword>
<comment type="caution">
    <text evidence="6">The sequence shown here is derived from an EMBL/GenBank/DDBJ whole genome shotgun (WGS) entry which is preliminary data.</text>
</comment>
<evidence type="ECO:0000256" key="5">
    <source>
        <dbReference type="RuleBase" id="RU362057"/>
    </source>
</evidence>
<keyword evidence="3 4" id="KW-0808">Transferase</keyword>
<gene>
    <name evidence="6" type="ORF">RJT34_26509</name>
</gene>
<evidence type="ECO:0000256" key="4">
    <source>
        <dbReference type="RuleBase" id="RU003718"/>
    </source>
</evidence>
<dbReference type="EMBL" id="JAYKXN010000007">
    <property type="protein sequence ID" value="KAK7270962.1"/>
    <property type="molecule type" value="Genomic_DNA"/>
</dbReference>
<dbReference type="PROSITE" id="PS00375">
    <property type="entry name" value="UDPGT"/>
    <property type="match status" value="1"/>
</dbReference>
<proteinExistence type="inferred from homology"/>
<dbReference type="InterPro" id="IPR002213">
    <property type="entry name" value="UDP_glucos_trans"/>
</dbReference>
<evidence type="ECO:0000256" key="1">
    <source>
        <dbReference type="ARBA" id="ARBA00009995"/>
    </source>
</evidence>
<name>A0AAN9F6X9_CLITE</name>
<organism evidence="6 7">
    <name type="scientific">Clitoria ternatea</name>
    <name type="common">Butterfly pea</name>
    <dbReference type="NCBI Taxonomy" id="43366"/>
    <lineage>
        <taxon>Eukaryota</taxon>
        <taxon>Viridiplantae</taxon>
        <taxon>Streptophyta</taxon>
        <taxon>Embryophyta</taxon>
        <taxon>Tracheophyta</taxon>
        <taxon>Spermatophyta</taxon>
        <taxon>Magnoliopsida</taxon>
        <taxon>eudicotyledons</taxon>
        <taxon>Gunneridae</taxon>
        <taxon>Pentapetalae</taxon>
        <taxon>rosids</taxon>
        <taxon>fabids</taxon>
        <taxon>Fabales</taxon>
        <taxon>Fabaceae</taxon>
        <taxon>Papilionoideae</taxon>
        <taxon>50 kb inversion clade</taxon>
        <taxon>NPAAA clade</taxon>
        <taxon>indigoferoid/millettioid clade</taxon>
        <taxon>Phaseoleae</taxon>
        <taxon>Clitoria</taxon>
    </lineage>
</organism>
<dbReference type="Gene3D" id="3.40.50.2000">
    <property type="entry name" value="Glycogen Phosphorylase B"/>
    <property type="match status" value="2"/>
</dbReference>
<dbReference type="Pfam" id="PF00201">
    <property type="entry name" value="UDPGT"/>
    <property type="match status" value="1"/>
</dbReference>
<dbReference type="EC" id="2.4.1.-" evidence="5"/>
<dbReference type="Proteomes" id="UP001359559">
    <property type="component" value="Unassembled WGS sequence"/>
</dbReference>
<dbReference type="InterPro" id="IPR050481">
    <property type="entry name" value="UDP-glycosyltransf_plant"/>
</dbReference>
<sequence>MGDHPAKLHIAVFPWLAFGHFSPFFEVSKLIAQKGHKVSFISTPRNIKRLPKVPTDLQHLVELIELPLPHVDKLPENAEATMDIPQHTVPYLKKAFDGLQEPFTKFLETSTPDWVMYDFAHYWLPPICSKLGISTVFFHIFSGCGTCYLTNLLLLKSNEPSFDESPNTIALQPFEANTLSEQGEVPNASGVSDAFRFRETLFGADIFAIRSCREIEGESLKSLENYIKKPVIPVGLLPPSQQFSEDNKDENWRTILNWLDKQEKKSVVYVAFGSETTIRNEDFFEIVMGLELSGIPYFLVLKEQNSSDSVELKDWLENHSNKHGLVWRSWAPQLRILAHKSIGGFLSHSGWSSGIESLLVGCPLIMLPFHNEQGLVATLMENKKVGVRVPRNDHDGKFTRDSVAKAVRSVILDEEGKTYRSQAEEMSMIVGDKELHQKYFDDFLDYLEINRPAIMH</sequence>
<evidence type="ECO:0000313" key="6">
    <source>
        <dbReference type="EMBL" id="KAK7270962.1"/>
    </source>
</evidence>
<dbReference type="InterPro" id="IPR035595">
    <property type="entry name" value="UDP_glycos_trans_CS"/>
</dbReference>